<accession>A0A078AXI8</accession>
<keyword evidence="3" id="KW-1185">Reference proteome</keyword>
<feature type="region of interest" description="Disordered" evidence="1">
    <location>
        <begin position="204"/>
        <end position="249"/>
    </location>
</feature>
<proteinExistence type="predicted"/>
<evidence type="ECO:0000313" key="2">
    <source>
        <dbReference type="EMBL" id="CDW85947.1"/>
    </source>
</evidence>
<reference evidence="2 3" key="1">
    <citation type="submission" date="2014-06" db="EMBL/GenBank/DDBJ databases">
        <authorList>
            <person name="Swart Estienne"/>
        </authorList>
    </citation>
    <scope>NUCLEOTIDE SEQUENCE [LARGE SCALE GENOMIC DNA]</scope>
    <source>
        <strain evidence="2 3">130c</strain>
    </source>
</reference>
<organism evidence="2 3">
    <name type="scientific">Stylonychia lemnae</name>
    <name type="common">Ciliate</name>
    <dbReference type="NCBI Taxonomy" id="5949"/>
    <lineage>
        <taxon>Eukaryota</taxon>
        <taxon>Sar</taxon>
        <taxon>Alveolata</taxon>
        <taxon>Ciliophora</taxon>
        <taxon>Intramacronucleata</taxon>
        <taxon>Spirotrichea</taxon>
        <taxon>Stichotrichia</taxon>
        <taxon>Sporadotrichida</taxon>
        <taxon>Oxytrichidae</taxon>
        <taxon>Stylonychinae</taxon>
        <taxon>Stylonychia</taxon>
    </lineage>
</organism>
<feature type="compositionally biased region" description="Low complexity" evidence="1">
    <location>
        <begin position="205"/>
        <end position="249"/>
    </location>
</feature>
<evidence type="ECO:0000256" key="1">
    <source>
        <dbReference type="SAM" id="MobiDB-lite"/>
    </source>
</evidence>
<dbReference type="InParanoid" id="A0A078AXI8"/>
<feature type="compositionally biased region" description="Low complexity" evidence="1">
    <location>
        <begin position="745"/>
        <end position="770"/>
    </location>
</feature>
<protein>
    <submittedName>
        <fullName evidence="2">Uncharacterized protein</fullName>
    </submittedName>
</protein>
<dbReference type="EMBL" id="CCKQ01014196">
    <property type="protein sequence ID" value="CDW85947.1"/>
    <property type="molecule type" value="Genomic_DNA"/>
</dbReference>
<sequence>MLYLNNITFLNLQKYWNIDLLMQQLTIYQQQGTYANMINLLQDPVSVFAYRKQFPDMTIFLNIQELGIDVSLNIPNPNQIQSWKLQGIYQQLLASSPIITSVNDILCQVAQNIQLKYKFYEIVKITQVQNPITLMTMDQIEVIMDVRQLVDGQRYILKVVEAMIEPQKQIQQIVPQLPTAIPPAKTDLAPLKSDLQKLANQDQLANQAKSNQNQPQSQNRNQAQADIFKPKQSSKPASQNSQNNKSNATTTEKVLLQKQTLQQQLQQIKPIFEEVNRHSSLGEEYSNYEKIEAQKNIQQLINQKPNSSNLNQKQGQGKDQLFNKVQQLVELQQKCQTIVQNRDECIKEEASTAQSSFTYQDETNKEVKINPQLIKQIQSYNGILSPIPNSKFKPENILNKQQFQRIKTEQGEEDASKPFQFVRYSKEEMEVQHLRNFVPFFPLTPVPFNMGPNLKRKYQSDLTVDTPEFEDFANDIQELNNRDSLIQKVKQLSIQRGFKLNPHNLTYSCIQFTCTKICKIRHEDQNSQSNLETITCPFQVVYDRTLESEISTYLDETTQQETSQMLLKRLGTYFLHRYRSYHNHDLDLNLIYSDLAEQVPQVAKVGKANLSINKQTKMYDYAMEVNRDLIYGSKNFEKYAVDNTGSRYIWFLSQTNSKLVAFKDQDPQHIQEADDNDHFSSQIGERPYAVFDIILQSCINKIRKQKIDLSKMKLKRKRNLNSNLTLEAILGKRHERFESEEEELNQIQNQTQQVNNSNNGTNNQASGNANSVYSSHYKKHQLQMRRKTYEELILGTSDEGDDNKIYQSYY</sequence>
<gene>
    <name evidence="2" type="primary">Contig15387.g16400</name>
    <name evidence="2" type="ORF">STYLEM_15038</name>
</gene>
<dbReference type="Proteomes" id="UP000039865">
    <property type="component" value="Unassembled WGS sequence"/>
</dbReference>
<evidence type="ECO:0000313" key="3">
    <source>
        <dbReference type="Proteomes" id="UP000039865"/>
    </source>
</evidence>
<dbReference type="AlphaFoldDB" id="A0A078AXI8"/>
<name>A0A078AXI8_STYLE</name>
<feature type="region of interest" description="Disordered" evidence="1">
    <location>
        <begin position="740"/>
        <end position="771"/>
    </location>
</feature>